<protein>
    <submittedName>
        <fullName evidence="1">CoA transferase</fullName>
    </submittedName>
</protein>
<name>A0A327MR18_PSEFL</name>
<dbReference type="Proteomes" id="UP000249493">
    <property type="component" value="Unassembled WGS sequence"/>
</dbReference>
<dbReference type="Pfam" id="PF02515">
    <property type="entry name" value="CoA_transf_3"/>
    <property type="match status" value="1"/>
</dbReference>
<accession>A0A327MR18</accession>
<organism evidence="1 2">
    <name type="scientific">Pseudomonas fluorescens</name>
    <dbReference type="NCBI Taxonomy" id="294"/>
    <lineage>
        <taxon>Bacteria</taxon>
        <taxon>Pseudomonadati</taxon>
        <taxon>Pseudomonadota</taxon>
        <taxon>Gammaproteobacteria</taxon>
        <taxon>Pseudomonadales</taxon>
        <taxon>Pseudomonadaceae</taxon>
        <taxon>Pseudomonas</taxon>
    </lineage>
</organism>
<dbReference type="GO" id="GO:0016740">
    <property type="term" value="F:transferase activity"/>
    <property type="evidence" value="ECO:0007669"/>
    <property type="project" value="UniProtKB-KW"/>
</dbReference>
<keyword evidence="1" id="KW-0808">Transferase</keyword>
<dbReference type="InterPro" id="IPR044855">
    <property type="entry name" value="CoA-Trfase_III_dom3_sf"/>
</dbReference>
<dbReference type="Gene3D" id="3.30.1540.10">
    <property type="entry name" value="formyl-coa transferase, domain 3"/>
    <property type="match status" value="1"/>
</dbReference>
<dbReference type="AlphaFoldDB" id="A0A327MR18"/>
<reference evidence="1 2" key="1">
    <citation type="submission" date="2018-06" db="EMBL/GenBank/DDBJ databases">
        <authorList>
            <person name="Zhirakovskaya E."/>
        </authorList>
    </citation>
    <scope>NUCLEOTIDE SEQUENCE [LARGE SCALE GENOMIC DNA]</scope>
    <source>
        <strain evidence="1 2">LY3</strain>
    </source>
</reference>
<comment type="caution">
    <text evidence="1">The sequence shown here is derived from an EMBL/GenBank/DDBJ whole genome shotgun (WGS) entry which is preliminary data.</text>
</comment>
<dbReference type="InterPro" id="IPR050509">
    <property type="entry name" value="CoA-transferase_III"/>
</dbReference>
<dbReference type="EMBL" id="QLIN01000014">
    <property type="protein sequence ID" value="RAI64879.1"/>
    <property type="molecule type" value="Genomic_DNA"/>
</dbReference>
<dbReference type="PANTHER" id="PTHR48228:SF5">
    <property type="entry name" value="ALPHA-METHYLACYL-COA RACEMASE"/>
    <property type="match status" value="1"/>
</dbReference>
<sequence>MNNLRPGPLSGLRVLEFASIGPGPHCVMQLADMGADVVRIERPGGNGWPNDVADRGRRIVTLDIRTEEGQSTCLSLLKDADVLVEGFRPGVMERLGLGPEVMRQHNPRLVYGRITGWGQDGPLAKAAGHDINYIALSGALSGIGSSDAPATPPLNLVGDFGGGSMFLLAGILAALLERERSGLGQTVDAAIVDGCASLMSFFSGQPSASKLDLRRGQNLLGGAAPYYRVYRCSDGKEIAIGALEPAFYGTLVKLSGADEELLIERDDPLNWPKATPLWEQLFFQRSRDEWCEILEGTDACFAPVLSISEAQNHPHIVARASYQELDGFVHSSPAPRFSRTPSQVNASRRVTIEDAVWECKSSGM</sequence>
<dbReference type="PANTHER" id="PTHR48228">
    <property type="entry name" value="SUCCINYL-COA--D-CITRAMALATE COA-TRANSFERASE"/>
    <property type="match status" value="1"/>
</dbReference>
<evidence type="ECO:0000313" key="2">
    <source>
        <dbReference type="Proteomes" id="UP000249493"/>
    </source>
</evidence>
<proteinExistence type="predicted"/>
<dbReference type="InterPro" id="IPR023606">
    <property type="entry name" value="CoA-Trfase_III_dom_1_sf"/>
</dbReference>
<gene>
    <name evidence="1" type="ORF">DOZ80_25745</name>
</gene>
<dbReference type="InterPro" id="IPR003673">
    <property type="entry name" value="CoA-Trfase_fam_III"/>
</dbReference>
<evidence type="ECO:0000313" key="1">
    <source>
        <dbReference type="EMBL" id="RAI64879.1"/>
    </source>
</evidence>
<dbReference type="Gene3D" id="3.40.50.10540">
    <property type="entry name" value="Crotonobetainyl-coa:carnitine coa-transferase, domain 1"/>
    <property type="match status" value="1"/>
</dbReference>
<dbReference type="SUPFAM" id="SSF89796">
    <property type="entry name" value="CoA-transferase family III (CaiB/BaiF)"/>
    <property type="match status" value="1"/>
</dbReference>